<keyword evidence="1" id="KW-1133">Transmembrane helix</keyword>
<protein>
    <submittedName>
        <fullName evidence="2">Uncharacterized protein</fullName>
    </submittedName>
</protein>
<evidence type="ECO:0000313" key="3">
    <source>
        <dbReference type="Proteomes" id="UP001431192"/>
    </source>
</evidence>
<evidence type="ECO:0000256" key="1">
    <source>
        <dbReference type="SAM" id="Phobius"/>
    </source>
</evidence>
<keyword evidence="1" id="KW-0812">Transmembrane</keyword>
<feature type="transmembrane region" description="Helical" evidence="1">
    <location>
        <begin position="43"/>
        <end position="69"/>
    </location>
</feature>
<dbReference type="EMBL" id="JAODOQ010000001">
    <property type="protein sequence ID" value="MCT8988539.1"/>
    <property type="molecule type" value="Genomic_DNA"/>
</dbReference>
<evidence type="ECO:0000313" key="2">
    <source>
        <dbReference type="EMBL" id="MCT8988539.1"/>
    </source>
</evidence>
<proteinExistence type="predicted"/>
<dbReference type="RefSeq" id="WP_261734619.1">
    <property type="nucleotide sequence ID" value="NZ_JAODOQ010000001.1"/>
</dbReference>
<gene>
    <name evidence="2" type="ORF">N4T56_21410</name>
</gene>
<reference evidence="2" key="1">
    <citation type="submission" date="2022-09" db="EMBL/GenBank/DDBJ databases">
        <title>Shewanella sp. KJ10-1 sp.nov, isolated from marine algae.</title>
        <authorList>
            <person name="Butt M."/>
            <person name="Lee J.K."/>
            <person name="Kim J.M."/>
            <person name="Choi D.G."/>
        </authorList>
    </citation>
    <scope>NUCLEOTIDE SEQUENCE</scope>
    <source>
        <strain evidence="2">KJ10-1</strain>
    </source>
</reference>
<name>A0ABT2P7E3_9GAMM</name>
<accession>A0ABT2P7E3</accession>
<feature type="transmembrane region" description="Helical" evidence="1">
    <location>
        <begin position="12"/>
        <end position="31"/>
    </location>
</feature>
<sequence length="70" mass="8141">MKSTDPRESGLIHWLSLVVALGIAQSIFWYLDIDVEASLSLEYIAALFVKVAFISLFYYLCLKVFCWLYR</sequence>
<keyword evidence="3" id="KW-1185">Reference proteome</keyword>
<dbReference type="Proteomes" id="UP001431192">
    <property type="component" value="Unassembled WGS sequence"/>
</dbReference>
<organism evidence="2 3">
    <name type="scientific">Shewanella phaeophyticola</name>
    <dbReference type="NCBI Taxonomy" id="2978345"/>
    <lineage>
        <taxon>Bacteria</taxon>
        <taxon>Pseudomonadati</taxon>
        <taxon>Pseudomonadota</taxon>
        <taxon>Gammaproteobacteria</taxon>
        <taxon>Alteromonadales</taxon>
        <taxon>Shewanellaceae</taxon>
        <taxon>Shewanella</taxon>
    </lineage>
</organism>
<comment type="caution">
    <text evidence="2">The sequence shown here is derived from an EMBL/GenBank/DDBJ whole genome shotgun (WGS) entry which is preliminary data.</text>
</comment>
<keyword evidence="1" id="KW-0472">Membrane</keyword>